<keyword evidence="1" id="KW-0349">Heme</keyword>
<reference evidence="7 8" key="1">
    <citation type="submission" date="2021-03" db="EMBL/GenBank/DDBJ databases">
        <title>Sequencing the genomes of 1000 actinobacteria strains.</title>
        <authorList>
            <person name="Klenk H.-P."/>
        </authorList>
    </citation>
    <scope>NUCLEOTIDE SEQUENCE [LARGE SCALE GENOMIC DNA]</scope>
    <source>
        <strain evidence="7 8">DSM 44580</strain>
    </source>
</reference>
<feature type="compositionally biased region" description="Low complexity" evidence="5">
    <location>
        <begin position="1"/>
        <end position="21"/>
    </location>
</feature>
<evidence type="ECO:0000256" key="3">
    <source>
        <dbReference type="ARBA" id="ARBA00023002"/>
    </source>
</evidence>
<dbReference type="InterPro" id="IPR044943">
    <property type="entry name" value="NOS_dom_1"/>
</dbReference>
<dbReference type="PANTHER" id="PTHR43410">
    <property type="entry name" value="NITRIC OXIDE SYNTHASE OXYGENASE"/>
    <property type="match status" value="1"/>
</dbReference>
<accession>A0ABS5ANG8</accession>
<evidence type="ECO:0000256" key="2">
    <source>
        <dbReference type="ARBA" id="ARBA00022723"/>
    </source>
</evidence>
<dbReference type="Gene3D" id="3.90.440.10">
    <property type="entry name" value="Nitric Oxide Synthase,Heme Domain,Chain A domain 2"/>
    <property type="match status" value="1"/>
</dbReference>
<sequence length="438" mass="49008">MFAPSSSSPWPADPGGADPGDVNVWARPDHLAGPEPETPEAPVVDAAEAEEFLRLFHHENPGAGDVEARVRWVRAEIAMTGGYQHSTAELTFGARVAWRNSARCIGRLYWRSMKVRDLRAVRTADEIAAQCFEHLRLAFNDGKLRPTMTVFSPDLPGRPAPRIWNEQLVRYAGYPVGDGTVLGDPRYTAFTERAQELGWRRPIPRGPFDVLPLVVETAQEGPRLYDLPADVRHEVPLTHPDLPWFGELGLRWHAVPAISNMTLSIGGVAYPAAPFNGWYLGTEIGARNLGDTDRYDALPEIAQRMELDTSSESTLWRDRALVEINRAVLHSYAMAGVSMSDHHTESQRFLTHLAKEEKAGRRCPADWSWIVPPMSGSLTPVFHRYYDTERLKPEFVVDAEAAERGRTGAPAHFDSRPQVESIAPDMFAWLRHRERVAG</sequence>
<evidence type="ECO:0000313" key="8">
    <source>
        <dbReference type="Proteomes" id="UP001519363"/>
    </source>
</evidence>
<dbReference type="InterPro" id="IPR050607">
    <property type="entry name" value="NOS"/>
</dbReference>
<dbReference type="PROSITE" id="PS60001">
    <property type="entry name" value="NOS"/>
    <property type="match status" value="1"/>
</dbReference>
<dbReference type="PANTHER" id="PTHR43410:SF1">
    <property type="entry name" value="NITRIC OXIDE SYNTHASE"/>
    <property type="match status" value="1"/>
</dbReference>
<gene>
    <name evidence="7" type="ORF">JOF53_006996</name>
</gene>
<name>A0ABS5ANG8_9PSEU</name>
<proteinExistence type="predicted"/>
<keyword evidence="8" id="KW-1185">Reference proteome</keyword>
<evidence type="ECO:0000259" key="6">
    <source>
        <dbReference type="PROSITE" id="PS60001"/>
    </source>
</evidence>
<evidence type="ECO:0000256" key="1">
    <source>
        <dbReference type="ARBA" id="ARBA00022617"/>
    </source>
</evidence>
<dbReference type="InterPro" id="IPR044940">
    <property type="entry name" value="NOS_dom_2"/>
</dbReference>
<organism evidence="7 8">
    <name type="scientific">Crossiella equi</name>
    <dbReference type="NCBI Taxonomy" id="130796"/>
    <lineage>
        <taxon>Bacteria</taxon>
        <taxon>Bacillati</taxon>
        <taxon>Actinomycetota</taxon>
        <taxon>Actinomycetes</taxon>
        <taxon>Pseudonocardiales</taxon>
        <taxon>Pseudonocardiaceae</taxon>
        <taxon>Crossiella</taxon>
    </lineage>
</organism>
<dbReference type="Proteomes" id="UP001519363">
    <property type="component" value="Unassembled WGS sequence"/>
</dbReference>
<keyword evidence="2" id="KW-0479">Metal-binding</keyword>
<dbReference type="EMBL" id="JAGIOO010000001">
    <property type="protein sequence ID" value="MBP2478124.1"/>
    <property type="molecule type" value="Genomic_DNA"/>
</dbReference>
<dbReference type="GO" id="GO:0016491">
    <property type="term" value="F:oxidoreductase activity"/>
    <property type="evidence" value="ECO:0007669"/>
    <property type="project" value="UniProtKB-KW"/>
</dbReference>
<evidence type="ECO:0000256" key="4">
    <source>
        <dbReference type="ARBA" id="ARBA00023004"/>
    </source>
</evidence>
<dbReference type="InterPro" id="IPR004030">
    <property type="entry name" value="NOS_N"/>
</dbReference>
<keyword evidence="4" id="KW-0408">Iron</keyword>
<evidence type="ECO:0000313" key="7">
    <source>
        <dbReference type="EMBL" id="MBP2478124.1"/>
    </source>
</evidence>
<dbReference type="InterPro" id="IPR044944">
    <property type="entry name" value="NOS_dom_3"/>
</dbReference>
<keyword evidence="3 7" id="KW-0560">Oxidoreductase</keyword>
<dbReference type="CDD" id="cd00575">
    <property type="entry name" value="NOS_oxygenase"/>
    <property type="match status" value="1"/>
</dbReference>
<evidence type="ECO:0000256" key="5">
    <source>
        <dbReference type="SAM" id="MobiDB-lite"/>
    </source>
</evidence>
<dbReference type="Pfam" id="PF02898">
    <property type="entry name" value="NO_synthase"/>
    <property type="match status" value="1"/>
</dbReference>
<dbReference type="InterPro" id="IPR036119">
    <property type="entry name" value="NOS_N_sf"/>
</dbReference>
<dbReference type="SUPFAM" id="SSF56512">
    <property type="entry name" value="Nitric oxide (NO) synthase oxygenase domain"/>
    <property type="match status" value="1"/>
</dbReference>
<comment type="caution">
    <text evidence="7">The sequence shown here is derived from an EMBL/GenBank/DDBJ whole genome shotgun (WGS) entry which is preliminary data.</text>
</comment>
<dbReference type="EC" id="1.14.14.47" evidence="7"/>
<dbReference type="Gene3D" id="3.90.1230.10">
    <property type="entry name" value="Nitric Oxide Synthase, Chain A, domain 3"/>
    <property type="match status" value="1"/>
</dbReference>
<feature type="domain" description="Nitric oxide synthase (NOS)" evidence="6">
    <location>
        <begin position="103"/>
        <end position="110"/>
    </location>
</feature>
<protein>
    <submittedName>
        <fullName evidence="7">Nitric-oxide synthase</fullName>
        <ecNumber evidence="7">1.14.14.47</ecNumber>
    </submittedName>
</protein>
<feature type="region of interest" description="Disordered" evidence="5">
    <location>
        <begin position="1"/>
        <end position="41"/>
    </location>
</feature>
<dbReference type="Gene3D" id="3.90.340.10">
    <property type="entry name" value="Nitric Oxide Synthase, Chain A, domain 1"/>
    <property type="match status" value="1"/>
</dbReference>